<evidence type="ECO:0000256" key="7">
    <source>
        <dbReference type="ARBA" id="ARBA00022840"/>
    </source>
</evidence>
<dbReference type="Gene3D" id="3.90.320.10">
    <property type="match status" value="1"/>
</dbReference>
<evidence type="ECO:0000256" key="14">
    <source>
        <dbReference type="PROSITE-ProRule" id="PRU00560"/>
    </source>
</evidence>
<evidence type="ECO:0000256" key="11">
    <source>
        <dbReference type="ARBA" id="ARBA00034617"/>
    </source>
</evidence>
<proteinExistence type="predicted"/>
<protein>
    <recommendedName>
        <fullName evidence="12">DNA 3'-5' helicase</fullName>
        <ecNumber evidence="12">5.6.2.4</ecNumber>
    </recommendedName>
</protein>
<evidence type="ECO:0000256" key="5">
    <source>
        <dbReference type="ARBA" id="ARBA00022806"/>
    </source>
</evidence>
<dbReference type="InterPro" id="IPR011604">
    <property type="entry name" value="PDDEXK-like_dom_sf"/>
</dbReference>
<evidence type="ECO:0000313" key="18">
    <source>
        <dbReference type="Proteomes" id="UP000030889"/>
    </source>
</evidence>
<dbReference type="Gene3D" id="3.40.50.300">
    <property type="entry name" value="P-loop containing nucleotide triphosphate hydrolases"/>
    <property type="match status" value="3"/>
</dbReference>
<keyword evidence="7 14" id="KW-0067">ATP-binding</keyword>
<feature type="binding site" evidence="14">
    <location>
        <begin position="9"/>
        <end position="16"/>
    </location>
    <ligand>
        <name>ATP</name>
        <dbReference type="ChEBI" id="CHEBI:30616"/>
    </ligand>
</feature>
<evidence type="ECO:0000313" key="17">
    <source>
        <dbReference type="EMBL" id="KHE41573.1"/>
    </source>
</evidence>
<feature type="domain" description="UvrD-like helicase C-terminal" evidence="16">
    <location>
        <begin position="493"/>
        <end position="729"/>
    </location>
</feature>
<evidence type="ECO:0000256" key="8">
    <source>
        <dbReference type="ARBA" id="ARBA00023125"/>
    </source>
</evidence>
<keyword evidence="18" id="KW-1185">Reference proteome</keyword>
<keyword evidence="9" id="KW-0234">DNA repair</keyword>
<keyword evidence="2 14" id="KW-0547">Nucleotide-binding</keyword>
<evidence type="ECO:0000259" key="15">
    <source>
        <dbReference type="PROSITE" id="PS51198"/>
    </source>
</evidence>
<evidence type="ECO:0000256" key="3">
    <source>
        <dbReference type="ARBA" id="ARBA00022763"/>
    </source>
</evidence>
<evidence type="ECO:0000256" key="2">
    <source>
        <dbReference type="ARBA" id="ARBA00022741"/>
    </source>
</evidence>
<dbReference type="SUPFAM" id="SSF52540">
    <property type="entry name" value="P-loop containing nucleoside triphosphate hydrolases"/>
    <property type="match status" value="1"/>
</dbReference>
<evidence type="ECO:0000256" key="10">
    <source>
        <dbReference type="ARBA" id="ARBA00023235"/>
    </source>
</evidence>
<keyword evidence="8" id="KW-0238">DNA-binding</keyword>
<name>A0ABR4YIT8_9BACT</name>
<feature type="domain" description="UvrD-like helicase ATP-binding" evidence="15">
    <location>
        <begin position="1"/>
        <end position="456"/>
    </location>
</feature>
<dbReference type="Pfam" id="PF13361">
    <property type="entry name" value="UvrD_C"/>
    <property type="match status" value="1"/>
</dbReference>
<dbReference type="PANTHER" id="PTHR11070">
    <property type="entry name" value="UVRD / RECB / PCRA DNA HELICASE FAMILY MEMBER"/>
    <property type="match status" value="1"/>
</dbReference>
<dbReference type="Proteomes" id="UP000030889">
    <property type="component" value="Unassembled WGS sequence"/>
</dbReference>
<dbReference type="EC" id="5.6.2.4" evidence="12"/>
<sequence length="1058" mass="117824">MGNVKIVSASAGSGKTYNLAYEYVRNVVAEPPLYRHILAVTFTNKATEEMKRRILSKINDLACGDEKEYMPMLQRELGLPAADIRARAATVRSLILHDYGHFAVLTIDKFFQRIIRSFIRELGIDLNFNLELPVETLLGSAADRMIEEITSDDTLREWITAFVNDRIEDGRKWDIRGELLNLGGELFKEEYKRGRNGWDKGKEALGKIVAEATAQAARAKHAIMAPARRILDLAAENGLDISDFSNGRMGPAGYAAKIAGGEIAPYGKRVTDTIANGRWCTAKSPKKTQIEAIAPQLTELLAELAEAYDTNIRLINSASLLKENYRNFALLGDLQAKVAEVSKEENIVHISEINDMLARLISGNDTPFVFEKAGTYYSHFMIDEFQDTSAMQWENFLPLLRNATAQSETTPVMLVGDVKQSIYRWRGGDWSILARRAEEAFDHVVKTSLRENHRSRSEVVRFINAAVSACARSENDRIDALLDDAHAAGRIGTELRDELRGTVAEAYADAVQVPDERNTGGYVTVTYYGTERETTGPPVVETVERLQERGYAAGDIAILVRRNSEATRIASMLLEHKRTHPESPYRYDVITQDALVIGRSPVVNFVISCLRLAGNPEDSIHRAIYNRFLGRGFGERLTRNDTEFLLRLRLMPPEEAFENTVMRYGLGCSDEDISYLQALHEQIIAFTKSNVADIPLFLSWWTEKGSTKSIPMPSGGNAITIDTIHRSKGLGYKAVIIPYCNWSLTTKTGTVVWSGAEEDSPPAAVGQFPVHYKKAMENSHFAADYYREYVMSHVDNLNLFYVALTRAREELHIMLPVPGRTESERIGTLLDSVISRSGGEARLGDACGKVVEGEEGFSILFGTPSGPSETKPVQPPVLPAYGTTDISGRLAVRFDSQRYAEEGVADDRLSPRNYGVLLHRLFEQADNTDDIRRGIEALENNGSVSAKEAATLRSSLDKALENDTVKAWFSGDWETVRNENDLLVPGGGGYRPDRVMIKEGRAVVVDYKFGLKRQSRYGRQVARYMELLLQMGYADVSGYIWYVGIGDIEPVQPGSAIG</sequence>
<comment type="caution">
    <text evidence="17">The sequence shown here is derived from an EMBL/GenBank/DDBJ whole genome shotgun (WGS) entry which is preliminary data.</text>
</comment>
<dbReference type="InterPro" id="IPR000212">
    <property type="entry name" value="DNA_helicase_UvrD/REP"/>
</dbReference>
<dbReference type="PROSITE" id="PS51198">
    <property type="entry name" value="UVRD_HELICASE_ATP_BIND"/>
    <property type="match status" value="1"/>
</dbReference>
<evidence type="ECO:0000256" key="13">
    <source>
        <dbReference type="ARBA" id="ARBA00048988"/>
    </source>
</evidence>
<dbReference type="InterPro" id="IPR014017">
    <property type="entry name" value="DNA_helicase_UvrD-like_C"/>
</dbReference>
<keyword evidence="4 14" id="KW-0378">Hydrolase</keyword>
<dbReference type="Pfam" id="PF00580">
    <property type="entry name" value="UvrD-helicase"/>
    <property type="match status" value="1"/>
</dbReference>
<keyword evidence="10" id="KW-0413">Isomerase</keyword>
<dbReference type="PROSITE" id="PS51217">
    <property type="entry name" value="UVRD_HELICASE_CTER"/>
    <property type="match status" value="1"/>
</dbReference>
<evidence type="ECO:0000256" key="1">
    <source>
        <dbReference type="ARBA" id="ARBA00022722"/>
    </source>
</evidence>
<evidence type="ECO:0000259" key="16">
    <source>
        <dbReference type="PROSITE" id="PS51217"/>
    </source>
</evidence>
<dbReference type="PANTHER" id="PTHR11070:SF67">
    <property type="entry name" value="DNA 3'-5' HELICASE"/>
    <property type="match status" value="1"/>
</dbReference>
<organism evidence="17 18">
    <name type="scientific">Alistipes inops</name>
    <dbReference type="NCBI Taxonomy" id="1501391"/>
    <lineage>
        <taxon>Bacteria</taxon>
        <taxon>Pseudomonadati</taxon>
        <taxon>Bacteroidota</taxon>
        <taxon>Bacteroidia</taxon>
        <taxon>Bacteroidales</taxon>
        <taxon>Rikenellaceae</taxon>
        <taxon>Alistipes</taxon>
    </lineage>
</organism>
<keyword evidence="6" id="KW-0269">Exonuclease</keyword>
<accession>A0ABR4YIT8</accession>
<dbReference type="RefSeq" id="WP_035473878.1">
    <property type="nucleotide sequence ID" value="NZ_JRGF01000010.1"/>
</dbReference>
<keyword evidence="3" id="KW-0227">DNA damage</keyword>
<comment type="catalytic activity">
    <reaction evidence="11">
        <text>Couples ATP hydrolysis with the unwinding of duplex DNA by translocating in the 3'-5' direction.</text>
        <dbReference type="EC" id="5.6.2.4"/>
    </reaction>
</comment>
<gene>
    <name evidence="17" type="ORF">LG35_08310</name>
</gene>
<evidence type="ECO:0000256" key="4">
    <source>
        <dbReference type="ARBA" id="ARBA00022801"/>
    </source>
</evidence>
<dbReference type="InterPro" id="IPR014016">
    <property type="entry name" value="UvrD-like_ATP-bd"/>
</dbReference>
<reference evidence="17 18" key="1">
    <citation type="submission" date="2014-09" db="EMBL/GenBank/DDBJ databases">
        <title>Alistipes sp. 627, sp. nov., a novel member of the family Rikenellaceae isolated from human faeces.</title>
        <authorList>
            <person name="Shkoporov A.N."/>
            <person name="Chaplin A.V."/>
            <person name="Motuzova O.V."/>
            <person name="Kafarskaia L.I."/>
            <person name="Khokhlova E.V."/>
            <person name="Efimov B.A."/>
        </authorList>
    </citation>
    <scope>NUCLEOTIDE SEQUENCE [LARGE SCALE GENOMIC DNA]</scope>
    <source>
        <strain evidence="17 18">627</strain>
    </source>
</reference>
<keyword evidence="1" id="KW-0540">Nuclease</keyword>
<evidence type="ECO:0000256" key="12">
    <source>
        <dbReference type="ARBA" id="ARBA00034808"/>
    </source>
</evidence>
<dbReference type="Pfam" id="PF12705">
    <property type="entry name" value="PDDEXK_1"/>
    <property type="match status" value="1"/>
</dbReference>
<evidence type="ECO:0000256" key="9">
    <source>
        <dbReference type="ARBA" id="ARBA00023204"/>
    </source>
</evidence>
<evidence type="ECO:0000256" key="6">
    <source>
        <dbReference type="ARBA" id="ARBA00022839"/>
    </source>
</evidence>
<dbReference type="InterPro" id="IPR038726">
    <property type="entry name" value="PDDEXK_AddAB-type"/>
</dbReference>
<comment type="catalytic activity">
    <reaction evidence="13">
        <text>ATP + H2O = ADP + phosphate + H(+)</text>
        <dbReference type="Rhea" id="RHEA:13065"/>
        <dbReference type="ChEBI" id="CHEBI:15377"/>
        <dbReference type="ChEBI" id="CHEBI:15378"/>
        <dbReference type="ChEBI" id="CHEBI:30616"/>
        <dbReference type="ChEBI" id="CHEBI:43474"/>
        <dbReference type="ChEBI" id="CHEBI:456216"/>
        <dbReference type="EC" id="5.6.2.4"/>
    </reaction>
</comment>
<dbReference type="InterPro" id="IPR027417">
    <property type="entry name" value="P-loop_NTPase"/>
</dbReference>
<keyword evidence="5 14" id="KW-0347">Helicase</keyword>
<dbReference type="Gene3D" id="1.10.3170.10">
    <property type="entry name" value="Recbcd, chain B, domain 2"/>
    <property type="match status" value="1"/>
</dbReference>
<dbReference type="EMBL" id="JRGF01000010">
    <property type="protein sequence ID" value="KHE41573.1"/>
    <property type="molecule type" value="Genomic_DNA"/>
</dbReference>